<feature type="compositionally biased region" description="Low complexity" evidence="8">
    <location>
        <begin position="34"/>
        <end position="46"/>
    </location>
</feature>
<dbReference type="VEuPathDB" id="FungiDB:SPSK_08717"/>
<dbReference type="Proteomes" id="UP000033710">
    <property type="component" value="Unassembled WGS sequence"/>
</dbReference>
<comment type="similarity">
    <text evidence="4">Belongs to the RTC4 family.</text>
</comment>
<dbReference type="OrthoDB" id="128308at2759"/>
<feature type="compositionally biased region" description="Acidic residues" evidence="8">
    <location>
        <begin position="56"/>
        <end position="71"/>
    </location>
</feature>
<evidence type="ECO:0000256" key="3">
    <source>
        <dbReference type="ARBA" id="ARBA00004496"/>
    </source>
</evidence>
<evidence type="ECO:0000256" key="1">
    <source>
        <dbReference type="ARBA" id="ARBA00002738"/>
    </source>
</evidence>
<reference evidence="10 11" key="2">
    <citation type="journal article" date="2015" name="Eukaryot. Cell">
        <title>Asexual propagation of a virulent clone complex in a human and feline outbreak of sporotrichosis.</title>
        <authorList>
            <person name="Teixeira Mde M."/>
            <person name="Rodrigues A.M."/>
            <person name="Tsui C.K."/>
            <person name="de Almeida L.G."/>
            <person name="Van Diepeningen A.D."/>
            <person name="van den Ende B.G."/>
            <person name="Fernandes G.F."/>
            <person name="Kano R."/>
            <person name="Hamelin R.C."/>
            <person name="Lopes-Bezerra L.M."/>
            <person name="Vasconcelos A.T."/>
            <person name="de Hoog S."/>
            <person name="de Camargo Z.P."/>
            <person name="Felipe M.S."/>
        </authorList>
    </citation>
    <scope>NUCLEOTIDE SEQUENCE [LARGE SCALE GENOMIC DNA]</scope>
    <source>
        <strain evidence="10 11">1099-18</strain>
    </source>
</reference>
<evidence type="ECO:0000256" key="7">
    <source>
        <dbReference type="ARBA" id="ARBA00023242"/>
    </source>
</evidence>
<evidence type="ECO:0000259" key="9">
    <source>
        <dbReference type="SMART" id="SM01312"/>
    </source>
</evidence>
<dbReference type="GO" id="GO:0005737">
    <property type="term" value="C:cytoplasm"/>
    <property type="evidence" value="ECO:0007669"/>
    <property type="project" value="UniProtKB-SubCell"/>
</dbReference>
<evidence type="ECO:0000256" key="6">
    <source>
        <dbReference type="ARBA" id="ARBA00022490"/>
    </source>
</evidence>
<feature type="domain" description="Restriction of telomere capping protein 4 C-terminal" evidence="9">
    <location>
        <begin position="570"/>
        <end position="686"/>
    </location>
</feature>
<protein>
    <recommendedName>
        <fullName evidence="5">Restriction of telomere capping protein 4</fullName>
    </recommendedName>
</protein>
<dbReference type="RefSeq" id="XP_016588457.1">
    <property type="nucleotide sequence ID" value="XM_016735305.1"/>
</dbReference>
<dbReference type="AlphaFoldDB" id="A0A0F2MC93"/>
<dbReference type="InterPro" id="IPR028094">
    <property type="entry name" value="RTC4_C"/>
</dbReference>
<proteinExistence type="inferred from homology"/>
<dbReference type="SMART" id="SM01312">
    <property type="entry name" value="RTC4"/>
    <property type="match status" value="1"/>
</dbReference>
<feature type="compositionally biased region" description="Low complexity" evidence="8">
    <location>
        <begin position="134"/>
        <end position="146"/>
    </location>
</feature>
<evidence type="ECO:0000256" key="5">
    <source>
        <dbReference type="ARBA" id="ARBA00015162"/>
    </source>
</evidence>
<keyword evidence="6" id="KW-0963">Cytoplasm</keyword>
<feature type="region of interest" description="Disordered" evidence="8">
    <location>
        <begin position="34"/>
        <end position="420"/>
    </location>
</feature>
<feature type="compositionally biased region" description="Acidic residues" evidence="8">
    <location>
        <begin position="303"/>
        <end position="313"/>
    </location>
</feature>
<comment type="subcellular location">
    <subcellularLocation>
        <location evidence="3">Cytoplasm</location>
    </subcellularLocation>
    <subcellularLocation>
        <location evidence="2">Nucleus</location>
    </subcellularLocation>
</comment>
<feature type="compositionally biased region" description="Low complexity" evidence="8">
    <location>
        <begin position="409"/>
        <end position="419"/>
    </location>
</feature>
<feature type="compositionally biased region" description="Acidic residues" evidence="8">
    <location>
        <begin position="682"/>
        <end position="704"/>
    </location>
</feature>
<dbReference type="Pfam" id="PF14474">
    <property type="entry name" value="RTC4"/>
    <property type="match status" value="1"/>
</dbReference>
<dbReference type="GO" id="GO:0005634">
    <property type="term" value="C:nucleus"/>
    <property type="evidence" value="ECO:0007669"/>
    <property type="project" value="UniProtKB-SubCell"/>
</dbReference>
<feature type="region of interest" description="Disordered" evidence="8">
    <location>
        <begin position="677"/>
        <end position="727"/>
    </location>
</feature>
<dbReference type="KEGG" id="ssck:SPSK_08717"/>
<dbReference type="EMBL" id="AXCR01000007">
    <property type="protein sequence ID" value="KJR85781.1"/>
    <property type="molecule type" value="Genomic_DNA"/>
</dbReference>
<feature type="compositionally biased region" description="Basic and acidic residues" evidence="8">
    <location>
        <begin position="356"/>
        <end position="368"/>
    </location>
</feature>
<evidence type="ECO:0000256" key="8">
    <source>
        <dbReference type="SAM" id="MobiDB-lite"/>
    </source>
</evidence>
<evidence type="ECO:0000256" key="4">
    <source>
        <dbReference type="ARBA" id="ARBA00009461"/>
    </source>
</evidence>
<reference evidence="10 11" key="1">
    <citation type="journal article" date="2014" name="BMC Genomics">
        <title>Comparative genomics of the major fungal agents of human and animal Sporotrichosis: Sporothrix schenckii and Sporothrix brasiliensis.</title>
        <authorList>
            <person name="Teixeira M.M."/>
            <person name="de Almeida L.G."/>
            <person name="Kubitschek-Barreira P."/>
            <person name="Alves F.L."/>
            <person name="Kioshima E.S."/>
            <person name="Abadio A.K."/>
            <person name="Fernandes L."/>
            <person name="Derengowski L.S."/>
            <person name="Ferreira K.S."/>
            <person name="Souza R.C."/>
            <person name="Ruiz J.C."/>
            <person name="de Andrade N.C."/>
            <person name="Paes H.C."/>
            <person name="Nicola A.M."/>
            <person name="Albuquerque P."/>
            <person name="Gerber A.L."/>
            <person name="Martins V.P."/>
            <person name="Peconick L.D."/>
            <person name="Neto A.V."/>
            <person name="Chaucanez C.B."/>
            <person name="Silva P.A."/>
            <person name="Cunha O.L."/>
            <person name="de Oliveira F.F."/>
            <person name="dos Santos T.C."/>
            <person name="Barros A.L."/>
            <person name="Soares M.A."/>
            <person name="de Oliveira L.M."/>
            <person name="Marini M.M."/>
            <person name="Villalobos-Duno H."/>
            <person name="Cunha M.M."/>
            <person name="de Hoog S."/>
            <person name="da Silveira J.F."/>
            <person name="Henrissat B."/>
            <person name="Nino-Vega G.A."/>
            <person name="Cisalpino P.S."/>
            <person name="Mora-Montes H.M."/>
            <person name="Almeida S.R."/>
            <person name="Stajich J.E."/>
            <person name="Lopes-Bezerra L.M."/>
            <person name="Vasconcelos A.T."/>
            <person name="Felipe M.S."/>
        </authorList>
    </citation>
    <scope>NUCLEOTIDE SEQUENCE [LARGE SCALE GENOMIC DNA]</scope>
    <source>
        <strain evidence="10 11">1099-18</strain>
    </source>
</reference>
<feature type="compositionally biased region" description="Low complexity" evidence="8">
    <location>
        <begin position="202"/>
        <end position="215"/>
    </location>
</feature>
<name>A0A0F2MC93_SPOSC</name>
<accession>A0A0F2MC93</accession>
<comment type="function">
    <text evidence="1">May be involved in a process influencing telomere capping.</text>
</comment>
<evidence type="ECO:0000256" key="2">
    <source>
        <dbReference type="ARBA" id="ARBA00004123"/>
    </source>
</evidence>
<dbReference type="GeneID" id="27670582"/>
<keyword evidence="7" id="KW-0539">Nucleus</keyword>
<gene>
    <name evidence="10" type="ORF">SPSK_08717</name>
</gene>
<organism evidence="10 11">
    <name type="scientific">Sporothrix schenckii 1099-18</name>
    <dbReference type="NCBI Taxonomy" id="1397361"/>
    <lineage>
        <taxon>Eukaryota</taxon>
        <taxon>Fungi</taxon>
        <taxon>Dikarya</taxon>
        <taxon>Ascomycota</taxon>
        <taxon>Pezizomycotina</taxon>
        <taxon>Sordariomycetes</taxon>
        <taxon>Sordariomycetidae</taxon>
        <taxon>Ophiostomatales</taxon>
        <taxon>Ophiostomataceae</taxon>
        <taxon>Sporothrix</taxon>
    </lineage>
</organism>
<comment type="caution">
    <text evidence="10">The sequence shown here is derived from an EMBL/GenBank/DDBJ whole genome shotgun (WGS) entry which is preliminary data.</text>
</comment>
<evidence type="ECO:0000313" key="11">
    <source>
        <dbReference type="Proteomes" id="UP000033710"/>
    </source>
</evidence>
<dbReference type="PANTHER" id="PTHR41391">
    <property type="entry name" value="RESTRICTION OF TELOMERE CAPPING PROTEIN 4"/>
    <property type="match status" value="1"/>
</dbReference>
<dbReference type="InterPro" id="IPR039024">
    <property type="entry name" value="RTC4"/>
</dbReference>
<evidence type="ECO:0000313" key="10">
    <source>
        <dbReference type="EMBL" id="KJR85781.1"/>
    </source>
</evidence>
<dbReference type="PANTHER" id="PTHR41391:SF1">
    <property type="entry name" value="RESTRICTION OF TELOMERE CAPPING PROTEIN 4"/>
    <property type="match status" value="1"/>
</dbReference>
<feature type="compositionally biased region" description="Low complexity" evidence="8">
    <location>
        <begin position="322"/>
        <end position="336"/>
    </location>
</feature>
<sequence>MAPRWQPPRRGVIAPPSRGLTAALRARKAMEAAAAAAPKRPVRVAASVDAPPLSSSDDEDADEDKDEDQETDGNMGLSDDISDSSSPENDRSRGSIRRTAFKRPGGAATRADSSRDAGSRRRSHLLVAGEMRKSNVGGSSGSNNGSGCDGGQRGTKRPRPDEEAAPTTANGKGGDSSHSNGVVRSRPAPRATYGGRKRPGLATARSVSSTSAKAKVSFKRHEDSVSDISEPDETAEKARAPKARFIKPPELSPEKPKTPAKFKHSTWARSDDDSEDEKEAKGNKKGTVSALIAKPTFKLPANDGEDDLDEDGQDKDVDQSKSQKSKAFTSASTKTTTKPKPKPKSRATTDPDPDPDPDKPMSKAELMRSRQKWRLSMNNKKQAKEDKASQLFGQLDVEGGSDNEARDTSPSSSSQPQPQARAVFKMPAFSESFPVGEDDGAGDSDRPLSDVLAGVEDADNDVVSIADSDDTMAYKGPAVCPLCKAPLDEDMLRALLPDHALLAGVSFARIAQTRSAIPLNLLKFDEKLRFCTGHKQRASRLAWTARGYPTIDWDALPTRLVRHEKHIHRVLLGKAASPYRASWETTDNVSLRTAVVPGYYGRRGLRVLSDAIVQRHAPTLRKRVVEDPLVAARGMAQYVQAVLVPELAVQLIREDMQQGGAGASSADEARRVLEESAAIGEDVMDEERDVVDDDDDDDEDDENEEGKRANNVYGIETEATGYDYIST</sequence>